<feature type="region of interest" description="Disordered" evidence="1">
    <location>
        <begin position="673"/>
        <end position="693"/>
    </location>
</feature>
<reference evidence="4 5" key="1">
    <citation type="submission" date="2023-03" db="EMBL/GenBank/DDBJ databases">
        <title>Novel Species.</title>
        <authorList>
            <person name="Ma S."/>
        </authorList>
    </citation>
    <scope>NUCLEOTIDE SEQUENCE [LARGE SCALE GENOMIC DNA]</scope>
    <source>
        <strain evidence="4 5">B11</strain>
    </source>
</reference>
<dbReference type="InterPro" id="IPR011621">
    <property type="entry name" value="Metal-dep_PHydrolase_7TM_intra"/>
</dbReference>
<protein>
    <submittedName>
        <fullName evidence="4">HDIG domain-containing protein</fullName>
    </submittedName>
</protein>
<feature type="transmembrane region" description="Helical" evidence="2">
    <location>
        <begin position="415"/>
        <end position="436"/>
    </location>
</feature>
<keyword evidence="2" id="KW-0472">Membrane</keyword>
<evidence type="ECO:0000256" key="1">
    <source>
        <dbReference type="SAM" id="MobiDB-lite"/>
    </source>
</evidence>
<dbReference type="Proteomes" id="UP001461341">
    <property type="component" value="Chromosome"/>
</dbReference>
<dbReference type="Pfam" id="PF07698">
    <property type="entry name" value="7TM-7TMR_HD"/>
    <property type="match status" value="1"/>
</dbReference>
<feature type="transmembrane region" description="Helical" evidence="2">
    <location>
        <begin position="354"/>
        <end position="373"/>
    </location>
</feature>
<dbReference type="SMART" id="SM00471">
    <property type="entry name" value="HDc"/>
    <property type="match status" value="1"/>
</dbReference>
<keyword evidence="2" id="KW-1133">Transmembrane helix</keyword>
<dbReference type="PANTHER" id="PTHR36442">
    <property type="entry name" value="CYCLIC-DI-AMP PHOSPHODIESTERASE PGPH"/>
    <property type="match status" value="1"/>
</dbReference>
<feature type="transmembrane region" description="Helical" evidence="2">
    <location>
        <begin position="317"/>
        <end position="334"/>
    </location>
</feature>
<evidence type="ECO:0000313" key="5">
    <source>
        <dbReference type="Proteomes" id="UP001461341"/>
    </source>
</evidence>
<sequence length="693" mass="78515">MSFIKHNLPLIAKAIPLSSLIYALVLFAVLWIPGYLASTNLYPGKVLIQDIVAPTDLEIVDVEGTRKLREKMASSISPRYLVDQGTVQEIQEEVASFFAELETLRQTPLPELQQEQSRFIERWKITPGVLEWFMETPLPTYTASKTIFLELLNEALSRPIASENLEDVLWQLNSRLEENELPEEGKRALSFLAFRFLKPTAVLDVETMQRERQEIISQVEPVKRIIPRGEILIPKGSVLTQQDVEMLRSLGLGNWQRSFSGLLTLSVLIIICCTAEFFYLKNFTPSVLAKKDLLWIRILIVASVIGLNTFSTRISPYFVLLPIISFVLCTLLGREAAFGEVIVLFPLLLWSSHFYFIQGSYSYLNLLLPIFLLPTKISRRDLIRTGFLMAFINVLLVTLFAYYEEKQVLTLLGNTLFGLISGIGSSVLALGAVAFLESTFHVASDFRLLELVNPTHPLLRRLMIEAPGTYNHSIMVANLAEAAAEEIGADPLLARAGAYYHDIGKLKRPYFFIENQMGGRNIHNRLNPNLSALAIQNHVKDGVEVAREYHLPPEIIEIIRRHHGRTLMRYFYEKALRERNDTVMEEEFRYPGPLPRTPEEVLVFLADSVEAAVRGIRNPTPSKIETAVENIFQNYLKDGQLDEADLTLKDLRKIVRTFVLVLIGTFHTRLPYPEVANTGSSDEEAQAEAGIEQ</sequence>
<evidence type="ECO:0000259" key="3">
    <source>
        <dbReference type="PROSITE" id="PS51831"/>
    </source>
</evidence>
<evidence type="ECO:0000256" key="2">
    <source>
        <dbReference type="SAM" id="Phobius"/>
    </source>
</evidence>
<dbReference type="CDD" id="cd00077">
    <property type="entry name" value="HDc"/>
    <property type="match status" value="1"/>
</dbReference>
<organism evidence="4 5">
    <name type="scientific">Thermatribacter velox</name>
    <dbReference type="NCBI Taxonomy" id="3039681"/>
    <lineage>
        <taxon>Bacteria</taxon>
        <taxon>Pseudomonadati</taxon>
        <taxon>Atribacterota</taxon>
        <taxon>Atribacteria</taxon>
        <taxon>Atribacterales</taxon>
        <taxon>Thermatribacteraceae</taxon>
        <taxon>Thermatribacter</taxon>
    </lineage>
</organism>
<gene>
    <name evidence="4" type="ORF">QBE54_05695</name>
</gene>
<feature type="transmembrane region" description="Helical" evidence="2">
    <location>
        <begin position="259"/>
        <end position="280"/>
    </location>
</feature>
<feature type="domain" description="HD" evidence="3">
    <location>
        <begin position="469"/>
        <end position="612"/>
    </location>
</feature>
<dbReference type="InterPro" id="IPR011624">
    <property type="entry name" value="Metal-dep_PHydrolase_7TM_extra"/>
</dbReference>
<proteinExistence type="predicted"/>
<dbReference type="NCBIfam" id="TIGR00277">
    <property type="entry name" value="HDIG"/>
    <property type="match status" value="1"/>
</dbReference>
<dbReference type="Pfam" id="PF07697">
    <property type="entry name" value="7TMR-HDED"/>
    <property type="match status" value="1"/>
</dbReference>
<dbReference type="SUPFAM" id="SSF109604">
    <property type="entry name" value="HD-domain/PDEase-like"/>
    <property type="match status" value="1"/>
</dbReference>
<dbReference type="InterPro" id="IPR052722">
    <property type="entry name" value="PgpH_phosphodiesterase"/>
</dbReference>
<feature type="transmembrane region" description="Helical" evidence="2">
    <location>
        <begin position="292"/>
        <end position="310"/>
    </location>
</feature>
<dbReference type="RefSeq" id="WP_369017242.1">
    <property type="nucleotide sequence ID" value="NZ_CP121689.1"/>
</dbReference>
<keyword evidence="2" id="KW-0812">Transmembrane</keyword>
<dbReference type="Pfam" id="PF01966">
    <property type="entry name" value="HD"/>
    <property type="match status" value="1"/>
</dbReference>
<keyword evidence="5" id="KW-1185">Reference proteome</keyword>
<name>A0ABZ2YAA4_9BACT</name>
<dbReference type="InterPro" id="IPR003607">
    <property type="entry name" value="HD/PDEase_dom"/>
</dbReference>
<evidence type="ECO:0000313" key="4">
    <source>
        <dbReference type="EMBL" id="WZL75096.1"/>
    </source>
</evidence>
<dbReference type="PROSITE" id="PS51831">
    <property type="entry name" value="HD"/>
    <property type="match status" value="1"/>
</dbReference>
<dbReference type="PANTHER" id="PTHR36442:SF1">
    <property type="entry name" value="CYCLIC-DI-AMP PHOSPHODIESTERASE PGPH"/>
    <property type="match status" value="1"/>
</dbReference>
<dbReference type="InterPro" id="IPR006675">
    <property type="entry name" value="HDIG_dom"/>
</dbReference>
<dbReference type="Gene3D" id="1.10.3210.10">
    <property type="entry name" value="Hypothetical protein af1432"/>
    <property type="match status" value="1"/>
</dbReference>
<accession>A0ABZ2YAA4</accession>
<feature type="transmembrane region" description="Helical" evidence="2">
    <location>
        <begin position="385"/>
        <end position="403"/>
    </location>
</feature>
<dbReference type="InterPro" id="IPR006674">
    <property type="entry name" value="HD_domain"/>
</dbReference>
<dbReference type="EMBL" id="CP121689">
    <property type="protein sequence ID" value="WZL75096.1"/>
    <property type="molecule type" value="Genomic_DNA"/>
</dbReference>
<feature type="transmembrane region" description="Helical" evidence="2">
    <location>
        <begin position="20"/>
        <end position="37"/>
    </location>
</feature>